<dbReference type="AlphaFoldDB" id="A0A0M6Y2B9"/>
<dbReference type="STRING" id="187304.B0E33_10620"/>
<evidence type="ECO:0008006" key="3">
    <source>
        <dbReference type="Google" id="ProtNLM"/>
    </source>
</evidence>
<organism evidence="1 2">
    <name type="scientific">Roseibium aggregatum</name>
    <dbReference type="NCBI Taxonomy" id="187304"/>
    <lineage>
        <taxon>Bacteria</taxon>
        <taxon>Pseudomonadati</taxon>
        <taxon>Pseudomonadota</taxon>
        <taxon>Alphaproteobacteria</taxon>
        <taxon>Hyphomicrobiales</taxon>
        <taxon>Stappiaceae</taxon>
        <taxon>Roseibium</taxon>
    </lineage>
</organism>
<name>A0A0M6Y2B9_9HYPH</name>
<accession>A0A0M6Y2B9</accession>
<keyword evidence="2" id="KW-1185">Reference proteome</keyword>
<dbReference type="Proteomes" id="UP000048926">
    <property type="component" value="Unassembled WGS sequence"/>
</dbReference>
<protein>
    <recommendedName>
        <fullName evidence="3">Ubiquinone biosynthesis methyltransferase UbiE</fullName>
    </recommendedName>
</protein>
<evidence type="ECO:0000313" key="1">
    <source>
        <dbReference type="EMBL" id="CTQ44235.1"/>
    </source>
</evidence>
<dbReference type="OrthoDB" id="7676982at2"/>
<evidence type="ECO:0000313" key="2">
    <source>
        <dbReference type="Proteomes" id="UP000048926"/>
    </source>
</evidence>
<gene>
    <name evidence="1" type="ORF">LAL4801_02677</name>
</gene>
<reference evidence="2" key="1">
    <citation type="submission" date="2015-07" db="EMBL/GenBank/DDBJ databases">
        <authorList>
            <person name="Rodrigo-Torres Lidia"/>
            <person name="Arahal R.David."/>
        </authorList>
    </citation>
    <scope>NUCLEOTIDE SEQUENCE [LARGE SCALE GENOMIC DNA]</scope>
    <source>
        <strain evidence="2">CECT 4801</strain>
    </source>
</reference>
<dbReference type="RefSeq" id="WP_022999188.1">
    <property type="nucleotide sequence ID" value="NZ_CP045617.1"/>
</dbReference>
<dbReference type="EMBL" id="CXST01000002">
    <property type="protein sequence ID" value="CTQ44235.1"/>
    <property type="molecule type" value="Genomic_DNA"/>
</dbReference>
<sequence length="173" mass="19025">MQAPSEGISSNSGLPQMIHLDLDIKDFCTDWTHCDLMSGYIARMVSHNRLDSLLFSNLYSSALNELLEAVYRTHGSGGKLQCAVQRDGNVDRIELTFPADEETYKIYETAIAKVNGEDAETLYLEALFADAEPDASLGLLELGVDYGARLAIGRSEDGRMSLVAELVLEDDTE</sequence>
<proteinExistence type="predicted"/>